<keyword evidence="2" id="KW-1185">Reference proteome</keyword>
<gene>
    <name evidence="1" type="ORF">NX801_27735</name>
</gene>
<evidence type="ECO:0000313" key="2">
    <source>
        <dbReference type="Proteomes" id="UP001431313"/>
    </source>
</evidence>
<protein>
    <submittedName>
        <fullName evidence="1">Uncharacterized protein</fullName>
    </submittedName>
</protein>
<dbReference type="RefSeq" id="WP_258790683.1">
    <property type="nucleotide sequence ID" value="NZ_JANUGQ010000034.1"/>
</dbReference>
<name>A0ABT2CQI8_9ACTN</name>
<proteinExistence type="predicted"/>
<comment type="caution">
    <text evidence="1">The sequence shown here is derived from an EMBL/GenBank/DDBJ whole genome shotgun (WGS) entry which is preliminary data.</text>
</comment>
<accession>A0ABT2CQI8</accession>
<sequence>MIRRRARVRAALAANLAAYCQEHGIDLLAAIFADPDPDPGPPPGRWTELRLRADDLRGRARWLRARVRMSVRWWCTPPRRRREVERAAEAMAARLFHSAEAREPRRPPG</sequence>
<dbReference type="EMBL" id="JANUGQ010000034">
    <property type="protein sequence ID" value="MCS0639362.1"/>
    <property type="molecule type" value="Genomic_DNA"/>
</dbReference>
<dbReference type="Proteomes" id="UP001431313">
    <property type="component" value="Unassembled WGS sequence"/>
</dbReference>
<evidence type="ECO:0000313" key="1">
    <source>
        <dbReference type="EMBL" id="MCS0639362.1"/>
    </source>
</evidence>
<reference evidence="1" key="1">
    <citation type="submission" date="2022-08" db="EMBL/GenBank/DDBJ databases">
        <authorList>
            <person name="Somphong A."/>
            <person name="Phongsopitanun W."/>
        </authorList>
    </citation>
    <scope>NUCLEOTIDE SEQUENCE</scope>
    <source>
        <strain evidence="1">LP05-1</strain>
    </source>
</reference>
<organism evidence="1 2">
    <name type="scientific">Streptomyces pyxinae</name>
    <dbReference type="NCBI Taxonomy" id="2970734"/>
    <lineage>
        <taxon>Bacteria</taxon>
        <taxon>Bacillati</taxon>
        <taxon>Actinomycetota</taxon>
        <taxon>Actinomycetes</taxon>
        <taxon>Kitasatosporales</taxon>
        <taxon>Streptomycetaceae</taxon>
        <taxon>Streptomyces</taxon>
    </lineage>
</organism>